<keyword evidence="2" id="KW-1185">Reference proteome</keyword>
<dbReference type="RefSeq" id="WP_161822123.1">
    <property type="nucleotide sequence ID" value="NZ_LSRS01000003.1"/>
</dbReference>
<dbReference type="AlphaFoldDB" id="A0A9D2WRA7"/>
<dbReference type="Gene3D" id="3.40.50.300">
    <property type="entry name" value="P-loop containing nucleotide triphosphate hydrolases"/>
    <property type="match status" value="1"/>
</dbReference>
<dbReference type="Proteomes" id="UP000798488">
    <property type="component" value="Unassembled WGS sequence"/>
</dbReference>
<dbReference type="EMBL" id="LSRS01000003">
    <property type="protein sequence ID" value="KAF1085685.1"/>
    <property type="molecule type" value="Genomic_DNA"/>
</dbReference>
<organism evidence="1 2">
    <name type="scientific">Sporotomaculum syntrophicum</name>
    <dbReference type="NCBI Taxonomy" id="182264"/>
    <lineage>
        <taxon>Bacteria</taxon>
        <taxon>Bacillati</taxon>
        <taxon>Bacillota</taxon>
        <taxon>Clostridia</taxon>
        <taxon>Eubacteriales</taxon>
        <taxon>Desulfallaceae</taxon>
        <taxon>Sporotomaculum</taxon>
    </lineage>
</organism>
<dbReference type="SUPFAM" id="SSF52540">
    <property type="entry name" value="P-loop containing nucleoside triphosphate hydrolases"/>
    <property type="match status" value="1"/>
</dbReference>
<dbReference type="OrthoDB" id="1805550at2"/>
<accession>A0A9D2WRA7</accession>
<reference evidence="1" key="1">
    <citation type="submission" date="2016-02" db="EMBL/GenBank/DDBJ databases">
        <title>Draft Genome Sequence of Sporotomaculum syntrophicum Strain FB, a Syntrophic Benzoate Degrader.</title>
        <authorList>
            <person name="Nobu M.K."/>
            <person name="Narihiro T."/>
            <person name="Qiu Y.-L."/>
            <person name="Ohashi A."/>
            <person name="Liu W.-T."/>
            <person name="Yuji S."/>
        </authorList>
    </citation>
    <scope>NUCLEOTIDE SEQUENCE</scope>
    <source>
        <strain evidence="1">FB</strain>
    </source>
</reference>
<gene>
    <name evidence="1" type="ORF">SPSYN_01829</name>
</gene>
<protein>
    <submittedName>
        <fullName evidence="1">Uncharacterized protein</fullName>
    </submittedName>
</protein>
<evidence type="ECO:0000313" key="1">
    <source>
        <dbReference type="EMBL" id="KAF1085685.1"/>
    </source>
</evidence>
<name>A0A9D2WRA7_9FIRM</name>
<sequence>MEFTEKKQKQLEYLQDAIINGQNKDKFLVIDTEAGLGKSLETEKTLALLYMQNPKIKSIFVQKFKNTDKNFSHKRINKLAGKEIAIAIDASNYKEHKKKLKNFNVLIITHEKYKVLSKDKKQRKIFSEDRSILIIDEMIDMLEVYLYNKLRFAWFEDCLPRELRPIYNECINELENFLVTNKGKSFFNSKNKDTGKMIKEFKKLIQVNITPEYAKTYRNEISENKTPMKKSDFLNEVHILEQFYKHTSVVDNQNAYTYDSDIQYWMLNNNIILDANGGFQYLYKISDIFEVRRQAKIVDHRNWTLHIADINTTKSKKLKAINFYDQIRKHIEGILKPEDKLFICGSKDDEQYIKIEHKNISINHFLNVIGKNDWKDFNKAYLIHTPNIPFHVFVLRYLYYSKKKMDNRSNWNLVKNGRVMIFKNKDFNKVRIAYLVSELYQTVKRINRNNEYKADVYILNNDSIVIEMLKKQMKNVKSREFDLDIEYKKAPKQNPVEKENYVDKFIQTLKIIPFGKYKKKYLREKIGCENKSYYSNKVLNHMSVKKYMKDNNILSIGQSIIKNA</sequence>
<proteinExistence type="predicted"/>
<dbReference type="InterPro" id="IPR027417">
    <property type="entry name" value="P-loop_NTPase"/>
</dbReference>
<comment type="caution">
    <text evidence="1">The sequence shown here is derived from an EMBL/GenBank/DDBJ whole genome shotgun (WGS) entry which is preliminary data.</text>
</comment>
<evidence type="ECO:0000313" key="2">
    <source>
        <dbReference type="Proteomes" id="UP000798488"/>
    </source>
</evidence>